<dbReference type="Proteomes" id="UP000645217">
    <property type="component" value="Unassembled WGS sequence"/>
</dbReference>
<keyword evidence="2" id="KW-1185">Reference proteome</keyword>
<proteinExistence type="predicted"/>
<sequence>MTKMSRRLVVDASVARAAGTTENPTSVLCREFLLAISKVGHKLVMTREIGAEWRKHRSNFAVIWFASMQRRNKILRLTPEGDLLAALLAALDDMELSEKNKSAIRKDLLLVVAAEAADGSIASLDDRMRKLLGHFADEAKVVGSMVWVNPARPEEEACRWLEAGARTEDSRKIENYKAAVDGVGADLRSGVEQSQR</sequence>
<dbReference type="EMBL" id="BMNT01000024">
    <property type="protein sequence ID" value="GGK96998.1"/>
    <property type="molecule type" value="Genomic_DNA"/>
</dbReference>
<protein>
    <submittedName>
        <fullName evidence="1">Uncharacterized protein</fullName>
    </submittedName>
</protein>
<comment type="caution">
    <text evidence="1">The sequence shown here is derived from an EMBL/GenBank/DDBJ whole genome shotgun (WGS) entry which is preliminary data.</text>
</comment>
<evidence type="ECO:0000313" key="2">
    <source>
        <dbReference type="Proteomes" id="UP000645217"/>
    </source>
</evidence>
<reference evidence="1" key="1">
    <citation type="journal article" date="2014" name="Int. J. Syst. Evol. Microbiol.">
        <title>Complete genome sequence of Corynebacterium casei LMG S-19264T (=DSM 44701T), isolated from a smear-ripened cheese.</title>
        <authorList>
            <consortium name="US DOE Joint Genome Institute (JGI-PGF)"/>
            <person name="Walter F."/>
            <person name="Albersmeier A."/>
            <person name="Kalinowski J."/>
            <person name="Ruckert C."/>
        </authorList>
    </citation>
    <scope>NUCLEOTIDE SEQUENCE</scope>
    <source>
        <strain evidence="1">JCM 13064</strain>
    </source>
</reference>
<reference evidence="1" key="2">
    <citation type="submission" date="2020-09" db="EMBL/GenBank/DDBJ databases">
        <authorList>
            <person name="Sun Q."/>
            <person name="Ohkuma M."/>
        </authorList>
    </citation>
    <scope>NUCLEOTIDE SEQUENCE</scope>
    <source>
        <strain evidence="1">JCM 13064</strain>
    </source>
</reference>
<dbReference type="RefSeq" id="WP_189164910.1">
    <property type="nucleotide sequence ID" value="NZ_BMNT01000024.1"/>
</dbReference>
<name>A0A917VMV2_9ACTN</name>
<organism evidence="1 2">
    <name type="scientific">Sphaerisporangium melleum</name>
    <dbReference type="NCBI Taxonomy" id="321316"/>
    <lineage>
        <taxon>Bacteria</taxon>
        <taxon>Bacillati</taxon>
        <taxon>Actinomycetota</taxon>
        <taxon>Actinomycetes</taxon>
        <taxon>Streptosporangiales</taxon>
        <taxon>Streptosporangiaceae</taxon>
        <taxon>Sphaerisporangium</taxon>
    </lineage>
</organism>
<accession>A0A917VMV2</accession>
<gene>
    <name evidence="1" type="ORF">GCM10007964_43990</name>
</gene>
<evidence type="ECO:0000313" key="1">
    <source>
        <dbReference type="EMBL" id="GGK96998.1"/>
    </source>
</evidence>
<dbReference type="AlphaFoldDB" id="A0A917VMV2"/>